<sequence length="279" mass="31582">MGAPVVLLALALFPVAAAASLELHYMVIFPAVIPHSQEEKLCIHLSSLTEAVHMAITLEVTTQNHTLVEQDVEKPGIFLVHHLPVKFRIVNLDADLNVIKREYSRIWLQISVKEITEVRCHVLKKIEINIEHPPFITTVDEEFQLTVANENGEVHFSLDTTSWNSTLVSLKKHLSSAISSGKREIGNSSARWSSKATYNLGKDNEQDSSESYTGVEDSFHWLKPFYSESNSFLEIKARNDVMPCDQEQEVQVDYILDQNKLSSEADHINFYYLVSAEDN</sequence>
<evidence type="ECO:0000256" key="1">
    <source>
        <dbReference type="SAM" id="SignalP"/>
    </source>
</evidence>
<reference evidence="2 3" key="1">
    <citation type="submission" date="2016-02" db="EMBL/GenBank/DDBJ databases">
        <title>Band-tailed pigeon sequencing and assembly.</title>
        <authorList>
            <person name="Soares A.E."/>
            <person name="Novak B.J."/>
            <person name="Rice E.S."/>
            <person name="O'Connell B."/>
            <person name="Chang D."/>
            <person name="Weber S."/>
            <person name="Shapiro B."/>
        </authorList>
    </citation>
    <scope>NUCLEOTIDE SEQUENCE [LARGE SCALE GENOMIC DNA]</scope>
    <source>
        <strain evidence="2">BTP2013</strain>
        <tissue evidence="2">Blood</tissue>
    </source>
</reference>
<proteinExistence type="predicted"/>
<organism evidence="2 3">
    <name type="scientific">Patagioenas fasciata monilis</name>
    <dbReference type="NCBI Taxonomy" id="372326"/>
    <lineage>
        <taxon>Eukaryota</taxon>
        <taxon>Metazoa</taxon>
        <taxon>Chordata</taxon>
        <taxon>Craniata</taxon>
        <taxon>Vertebrata</taxon>
        <taxon>Euteleostomi</taxon>
        <taxon>Archelosauria</taxon>
        <taxon>Archosauria</taxon>
        <taxon>Dinosauria</taxon>
        <taxon>Saurischia</taxon>
        <taxon>Theropoda</taxon>
        <taxon>Coelurosauria</taxon>
        <taxon>Aves</taxon>
        <taxon>Neognathae</taxon>
        <taxon>Neoaves</taxon>
        <taxon>Columbimorphae</taxon>
        <taxon>Columbiformes</taxon>
        <taxon>Columbidae</taxon>
        <taxon>Patagioenas</taxon>
    </lineage>
</organism>
<feature type="chain" id="PRO_5012889466" evidence="1">
    <location>
        <begin position="19"/>
        <end position="279"/>
    </location>
</feature>
<dbReference type="PANTHER" id="PTHR11412">
    <property type="entry name" value="MACROGLOBULIN / COMPLEMENT"/>
    <property type="match status" value="1"/>
</dbReference>
<dbReference type="InterPro" id="IPR050473">
    <property type="entry name" value="A2M/Complement_sys"/>
</dbReference>
<keyword evidence="1" id="KW-0732">Signal</keyword>
<comment type="caution">
    <text evidence="2">The sequence shown here is derived from an EMBL/GenBank/DDBJ whole genome shotgun (WGS) entry which is preliminary data.</text>
</comment>
<protein>
    <submittedName>
        <fullName evidence="2">Uncharacterized protein</fullName>
    </submittedName>
</protein>
<dbReference type="PANTHER" id="PTHR11412:SF185">
    <property type="entry name" value="ALPHA-2-MACROGLOBULIN-LIKE PROTEIN 1"/>
    <property type="match status" value="1"/>
</dbReference>
<evidence type="ECO:0000313" key="2">
    <source>
        <dbReference type="EMBL" id="OPJ69238.1"/>
    </source>
</evidence>
<dbReference type="EMBL" id="LSYS01008075">
    <property type="protein sequence ID" value="OPJ69238.1"/>
    <property type="molecule type" value="Genomic_DNA"/>
</dbReference>
<dbReference type="AlphaFoldDB" id="A0A1V4JAI3"/>
<dbReference type="Proteomes" id="UP000190648">
    <property type="component" value="Unassembled WGS sequence"/>
</dbReference>
<keyword evidence="3" id="KW-1185">Reference proteome</keyword>
<feature type="signal peptide" evidence="1">
    <location>
        <begin position="1"/>
        <end position="18"/>
    </location>
</feature>
<gene>
    <name evidence="2" type="ORF">AV530_012336</name>
</gene>
<name>A0A1V4JAI3_PATFA</name>
<dbReference type="STRING" id="372326.A0A1V4JAI3"/>
<evidence type="ECO:0000313" key="3">
    <source>
        <dbReference type="Proteomes" id="UP000190648"/>
    </source>
</evidence>
<accession>A0A1V4JAI3</accession>
<dbReference type="OrthoDB" id="9998011at2759"/>